<dbReference type="GO" id="GO:0006487">
    <property type="term" value="P:protein N-linked glycosylation"/>
    <property type="evidence" value="ECO:0007669"/>
    <property type="project" value="TreeGrafter"/>
</dbReference>
<feature type="domain" description="Glutamine amidotransferase type-2" evidence="6">
    <location>
        <begin position="2"/>
        <end position="133"/>
    </location>
</feature>
<dbReference type="EC" id="2.6.1.16" evidence="2"/>
<dbReference type="PANTHER" id="PTHR10937">
    <property type="entry name" value="GLUCOSAMINE--FRUCTOSE-6-PHOSPHATE AMINOTRANSFERASE, ISOMERIZING"/>
    <property type="match status" value="1"/>
</dbReference>
<keyword evidence="8" id="KW-1185">Reference proteome</keyword>
<organism evidence="7 8">
    <name type="scientific">Vigna mungo</name>
    <name type="common">Black gram</name>
    <name type="synonym">Phaseolus mungo</name>
    <dbReference type="NCBI Taxonomy" id="3915"/>
    <lineage>
        <taxon>Eukaryota</taxon>
        <taxon>Viridiplantae</taxon>
        <taxon>Streptophyta</taxon>
        <taxon>Embryophyta</taxon>
        <taxon>Tracheophyta</taxon>
        <taxon>Spermatophyta</taxon>
        <taxon>Magnoliopsida</taxon>
        <taxon>eudicotyledons</taxon>
        <taxon>Gunneridae</taxon>
        <taxon>Pentapetalae</taxon>
        <taxon>rosids</taxon>
        <taxon>fabids</taxon>
        <taxon>Fabales</taxon>
        <taxon>Fabaceae</taxon>
        <taxon>Papilionoideae</taxon>
        <taxon>50 kb inversion clade</taxon>
        <taxon>NPAAA clade</taxon>
        <taxon>indigoferoid/millettioid clade</taxon>
        <taxon>Phaseoleae</taxon>
        <taxon>Vigna</taxon>
    </lineage>
</organism>
<comment type="catalytic activity">
    <reaction evidence="1">
        <text>D-fructose 6-phosphate + L-glutamine = D-glucosamine 6-phosphate + L-glutamate</text>
        <dbReference type="Rhea" id="RHEA:13237"/>
        <dbReference type="ChEBI" id="CHEBI:29985"/>
        <dbReference type="ChEBI" id="CHEBI:58359"/>
        <dbReference type="ChEBI" id="CHEBI:58725"/>
        <dbReference type="ChEBI" id="CHEBI:61527"/>
        <dbReference type="EC" id="2.6.1.16"/>
    </reaction>
</comment>
<evidence type="ECO:0000256" key="4">
    <source>
        <dbReference type="ARBA" id="ARBA00022679"/>
    </source>
</evidence>
<dbReference type="GO" id="GO:0006002">
    <property type="term" value="P:fructose 6-phosphate metabolic process"/>
    <property type="evidence" value="ECO:0007669"/>
    <property type="project" value="TreeGrafter"/>
</dbReference>
<evidence type="ECO:0000259" key="6">
    <source>
        <dbReference type="PROSITE" id="PS51278"/>
    </source>
</evidence>
<dbReference type="AlphaFoldDB" id="A0AAQ3NCH4"/>
<dbReference type="GO" id="GO:0006047">
    <property type="term" value="P:UDP-N-acetylglucosamine metabolic process"/>
    <property type="evidence" value="ECO:0007669"/>
    <property type="project" value="TreeGrafter"/>
</dbReference>
<evidence type="ECO:0000256" key="2">
    <source>
        <dbReference type="ARBA" id="ARBA00012916"/>
    </source>
</evidence>
<dbReference type="SUPFAM" id="SSF56235">
    <property type="entry name" value="N-terminal nucleophile aminohydrolases (Ntn hydrolases)"/>
    <property type="match status" value="1"/>
</dbReference>
<accession>A0AAQ3NCH4</accession>
<dbReference type="EMBL" id="CP144695">
    <property type="protein sequence ID" value="WVZ07152.1"/>
    <property type="molecule type" value="Genomic_DNA"/>
</dbReference>
<reference evidence="7 8" key="1">
    <citation type="journal article" date="2023" name="Life. Sci Alliance">
        <title>Evolutionary insights into 3D genome organization and epigenetic landscape of Vigna mungo.</title>
        <authorList>
            <person name="Junaid A."/>
            <person name="Singh B."/>
            <person name="Bhatia S."/>
        </authorList>
    </citation>
    <scope>NUCLEOTIDE SEQUENCE [LARGE SCALE GENOMIC DNA]</scope>
    <source>
        <strain evidence="7">Urdbean</strain>
    </source>
</reference>
<dbReference type="PROSITE" id="PS51278">
    <property type="entry name" value="GATASE_TYPE_2"/>
    <property type="match status" value="1"/>
</dbReference>
<evidence type="ECO:0000256" key="1">
    <source>
        <dbReference type="ARBA" id="ARBA00001031"/>
    </source>
</evidence>
<dbReference type="Proteomes" id="UP001374535">
    <property type="component" value="Chromosome 6"/>
</dbReference>
<evidence type="ECO:0000256" key="3">
    <source>
        <dbReference type="ARBA" id="ARBA00022576"/>
    </source>
</evidence>
<protein>
    <recommendedName>
        <fullName evidence="2">glutamine--fructose-6-phosphate transaminase (isomerizing)</fullName>
        <ecNumber evidence="2">2.6.1.16</ecNumber>
    </recommendedName>
</protein>
<proteinExistence type="predicted"/>
<keyword evidence="3" id="KW-0032">Aminotransferase</keyword>
<dbReference type="Gene3D" id="3.60.20.10">
    <property type="entry name" value="Glutamine Phosphoribosylpyrophosphate, subunit 1, domain 1"/>
    <property type="match status" value="1"/>
</dbReference>
<dbReference type="PANTHER" id="PTHR10937:SF0">
    <property type="entry name" value="GLUTAMINE--FRUCTOSE-6-PHOSPHATE TRANSAMINASE (ISOMERIZING)"/>
    <property type="match status" value="1"/>
</dbReference>
<keyword evidence="5" id="KW-0315">Glutamine amidotransferase</keyword>
<dbReference type="InterPro" id="IPR029055">
    <property type="entry name" value="Ntn_hydrolases_N"/>
</dbReference>
<keyword evidence="4" id="KW-0808">Transferase</keyword>
<evidence type="ECO:0000313" key="7">
    <source>
        <dbReference type="EMBL" id="WVZ07152.1"/>
    </source>
</evidence>
<dbReference type="GO" id="GO:0004360">
    <property type="term" value="F:glutamine-fructose-6-phosphate transaminase (isomerizing) activity"/>
    <property type="evidence" value="ECO:0007669"/>
    <property type="project" value="UniProtKB-EC"/>
</dbReference>
<evidence type="ECO:0000313" key="8">
    <source>
        <dbReference type="Proteomes" id="UP001374535"/>
    </source>
</evidence>
<dbReference type="InterPro" id="IPR017932">
    <property type="entry name" value="GATase_2_dom"/>
</dbReference>
<gene>
    <name evidence="7" type="ORF">V8G54_020498</name>
</gene>
<evidence type="ECO:0000256" key="5">
    <source>
        <dbReference type="ARBA" id="ARBA00022962"/>
    </source>
</evidence>
<name>A0AAQ3NCH4_VIGMU</name>
<sequence>MCGIFAYLNFKVNRERRYILQVLFNGLRRLEYRGYDSAGIAIDSSSQCCSDGEFALAHPLLPPLVFRQEGNIESLVKSVSGKHRFEFRGAIQHARRNCAYSVGYSRRACSAEQSSSDLWSGKRVFGCSQWGDH</sequence>